<dbReference type="HAMAP" id="MF_00265">
    <property type="entry name" value="VapC_Nob1"/>
    <property type="match status" value="1"/>
</dbReference>
<dbReference type="EC" id="3.1.-.-" evidence="5"/>
<dbReference type="InterPro" id="IPR029060">
    <property type="entry name" value="PIN-like_dom_sf"/>
</dbReference>
<keyword evidence="5" id="KW-0800">Toxin</keyword>
<dbReference type="KEGG" id="tcq:TIRI35C_0768"/>
<dbReference type="Gene3D" id="3.40.50.1010">
    <property type="entry name" value="5'-nuclease"/>
    <property type="match status" value="1"/>
</dbReference>
<dbReference type="PANTHER" id="PTHR39677">
    <property type="entry name" value="RIBONUCLEASE VAPC6"/>
    <property type="match status" value="1"/>
</dbReference>
<organism evidence="7 8">
    <name type="scientific">Thermococcus camini</name>
    <dbReference type="NCBI Taxonomy" id="2016373"/>
    <lineage>
        <taxon>Archaea</taxon>
        <taxon>Methanobacteriati</taxon>
        <taxon>Methanobacteriota</taxon>
        <taxon>Thermococci</taxon>
        <taxon>Thermococcales</taxon>
        <taxon>Thermococcaceae</taxon>
        <taxon>Thermococcus</taxon>
    </lineage>
</organism>
<keyword evidence="3 5" id="KW-0479">Metal-binding</keyword>
<accession>A0A7G2D6C7</accession>
<comment type="function">
    <text evidence="5">Toxic component of a toxin-antitoxin (TA) system. An RNase.</text>
</comment>
<evidence type="ECO:0000313" key="7">
    <source>
        <dbReference type="EMBL" id="CAD5243922.1"/>
    </source>
</evidence>
<evidence type="ECO:0000313" key="8">
    <source>
        <dbReference type="Proteomes" id="UP000516304"/>
    </source>
</evidence>
<dbReference type="Proteomes" id="UP000516304">
    <property type="component" value="Chromosome TIRI35C"/>
</dbReference>
<evidence type="ECO:0000256" key="1">
    <source>
        <dbReference type="ARBA" id="ARBA00022649"/>
    </source>
</evidence>
<feature type="binding site" evidence="5">
    <location>
        <position position="126"/>
    </location>
    <ligand>
        <name>Mg(2+)</name>
        <dbReference type="ChEBI" id="CHEBI:18420"/>
    </ligand>
</feature>
<evidence type="ECO:0000256" key="3">
    <source>
        <dbReference type="ARBA" id="ARBA00022723"/>
    </source>
</evidence>
<feature type="domain" description="PIN" evidence="6">
    <location>
        <begin position="7"/>
        <end position="150"/>
    </location>
</feature>
<dbReference type="AlphaFoldDB" id="A0A7G2D6C7"/>
<dbReference type="InterPro" id="IPR002716">
    <property type="entry name" value="PIN_dom"/>
</dbReference>
<evidence type="ECO:0000259" key="6">
    <source>
        <dbReference type="SMART" id="SM00670"/>
    </source>
</evidence>
<dbReference type="GO" id="GO:0000287">
    <property type="term" value="F:magnesium ion binding"/>
    <property type="evidence" value="ECO:0007669"/>
    <property type="project" value="UniProtKB-UniRule"/>
</dbReference>
<evidence type="ECO:0000256" key="4">
    <source>
        <dbReference type="ARBA" id="ARBA00022801"/>
    </source>
</evidence>
<dbReference type="GO" id="GO:0004540">
    <property type="term" value="F:RNA nuclease activity"/>
    <property type="evidence" value="ECO:0007669"/>
    <property type="project" value="InterPro"/>
</dbReference>
<proteinExistence type="inferred from homology"/>
<reference evidence="7 8" key="1">
    <citation type="submission" date="2020-09" db="EMBL/GenBank/DDBJ databases">
        <authorList>
            <person name="Courtine D."/>
        </authorList>
    </citation>
    <scope>NUCLEOTIDE SEQUENCE [LARGE SCALE GENOMIC DNA]</scope>
    <source>
        <strain evidence="7 8">IRI35c</strain>
    </source>
</reference>
<keyword evidence="4 5" id="KW-0378">Hydrolase</keyword>
<dbReference type="EMBL" id="LR881183">
    <property type="protein sequence ID" value="CAD5243922.1"/>
    <property type="molecule type" value="Genomic_DNA"/>
</dbReference>
<dbReference type="GO" id="GO:0016787">
    <property type="term" value="F:hydrolase activity"/>
    <property type="evidence" value="ECO:0007669"/>
    <property type="project" value="UniProtKB-KW"/>
</dbReference>
<keyword evidence="8" id="KW-1185">Reference proteome</keyword>
<dbReference type="InterPro" id="IPR022907">
    <property type="entry name" value="VapC_family"/>
</dbReference>
<gene>
    <name evidence="5" type="primary">vapC</name>
    <name evidence="7" type="ORF">TIRI35C_0768</name>
</gene>
<keyword evidence="5" id="KW-0460">Magnesium</keyword>
<dbReference type="SMART" id="SM00670">
    <property type="entry name" value="PINc"/>
    <property type="match status" value="1"/>
</dbReference>
<keyword evidence="2 5" id="KW-0540">Nuclease</keyword>
<sequence length="157" mass="18225">MSTSSREPVMVDSNVWIDYLLGEKRGTELMERLVSEYILAITPTIYGEVAFQLLARNYIKLTGSYRFYSLRKELAKNPELYEPVETFDELLDSLLASDVLIFLDENWEIMHLSRDIRKKLGLLPNDSLIVSACEYYGIDKIATFDDDFLRTPLEVLR</sequence>
<comment type="cofactor">
    <cofactor evidence="5">
        <name>Mg(2+)</name>
        <dbReference type="ChEBI" id="CHEBI:18420"/>
    </cofactor>
</comment>
<comment type="similarity">
    <text evidence="5">Belongs to the PINc/VapC protein family.</text>
</comment>
<evidence type="ECO:0000256" key="5">
    <source>
        <dbReference type="HAMAP-Rule" id="MF_00265"/>
    </source>
</evidence>
<evidence type="ECO:0000256" key="2">
    <source>
        <dbReference type="ARBA" id="ARBA00022722"/>
    </source>
</evidence>
<dbReference type="PANTHER" id="PTHR39677:SF4">
    <property type="entry name" value="RIBONUCLEASE VAPC6"/>
    <property type="match status" value="1"/>
</dbReference>
<dbReference type="CDD" id="cd18677">
    <property type="entry name" value="PIN_MjVapC2-VapC6_like"/>
    <property type="match status" value="1"/>
</dbReference>
<name>A0A7G2D6C7_9EURY</name>
<dbReference type="SUPFAM" id="SSF88723">
    <property type="entry name" value="PIN domain-like"/>
    <property type="match status" value="1"/>
</dbReference>
<feature type="binding site" evidence="5">
    <location>
        <position position="12"/>
    </location>
    <ligand>
        <name>Mg(2+)</name>
        <dbReference type="ChEBI" id="CHEBI:18420"/>
    </ligand>
</feature>
<dbReference type="Pfam" id="PF01850">
    <property type="entry name" value="PIN"/>
    <property type="match status" value="1"/>
</dbReference>
<keyword evidence="1 5" id="KW-1277">Toxin-antitoxin system</keyword>
<protein>
    <recommendedName>
        <fullName evidence="5">Ribonuclease VapC</fullName>
        <shortName evidence="5">RNase VapC</shortName>
        <ecNumber evidence="5">3.1.-.-</ecNumber>
    </recommendedName>
    <alternativeName>
        <fullName evidence="5">Putative toxin VapC</fullName>
    </alternativeName>
</protein>
<dbReference type="GO" id="GO:0090729">
    <property type="term" value="F:toxin activity"/>
    <property type="evidence" value="ECO:0007669"/>
    <property type="project" value="UniProtKB-KW"/>
</dbReference>